<keyword evidence="1" id="KW-0472">Membrane</keyword>
<feature type="transmembrane region" description="Helical" evidence="1">
    <location>
        <begin position="156"/>
        <end position="179"/>
    </location>
</feature>
<dbReference type="Proteomes" id="UP000309673">
    <property type="component" value="Unassembled WGS sequence"/>
</dbReference>
<dbReference type="GO" id="GO:0005886">
    <property type="term" value="C:plasma membrane"/>
    <property type="evidence" value="ECO:0007669"/>
    <property type="project" value="UniProtKB-SubCell"/>
</dbReference>
<organism evidence="2 3">
    <name type="scientific">Cohnella pontilimi</name>
    <dbReference type="NCBI Taxonomy" id="2564100"/>
    <lineage>
        <taxon>Bacteria</taxon>
        <taxon>Bacillati</taxon>
        <taxon>Bacillota</taxon>
        <taxon>Bacilli</taxon>
        <taxon>Bacillales</taxon>
        <taxon>Paenibacillaceae</taxon>
        <taxon>Cohnella</taxon>
    </lineage>
</organism>
<dbReference type="PANTHER" id="PTHR43471:SF12">
    <property type="entry name" value="HYPOTHETICAL MEMBRANE PROTEIN, CONSERVED"/>
    <property type="match status" value="1"/>
</dbReference>
<feature type="transmembrane region" description="Helical" evidence="1">
    <location>
        <begin position="236"/>
        <end position="259"/>
    </location>
</feature>
<dbReference type="RefSeq" id="WP_136776213.1">
    <property type="nucleotide sequence ID" value="NZ_SUPK01000001.1"/>
</dbReference>
<dbReference type="EMBL" id="SUPK01000001">
    <property type="protein sequence ID" value="TJY44404.1"/>
    <property type="molecule type" value="Genomic_DNA"/>
</dbReference>
<keyword evidence="3" id="KW-1185">Reference proteome</keyword>
<gene>
    <name evidence="2" type="ORF">E5161_03215</name>
</gene>
<evidence type="ECO:0000313" key="3">
    <source>
        <dbReference type="Proteomes" id="UP000309673"/>
    </source>
</evidence>
<dbReference type="Pfam" id="PF12679">
    <property type="entry name" value="ABC2_membrane_2"/>
    <property type="match status" value="1"/>
</dbReference>
<sequence>MNKLLGFEWRQNKRGFWIAFAVVVLLQAMFAGSAQSYIGNPSIGDMMKSMPQGMLEGFGIHPESLSTYEGWISGEPFTFFVLLLGFFAMNWAIGSIVKERDRQTAEFLFTLPRSRSEIYWSKWGAHLIQVLLVAVVSTATVLVLGASSGLMEHSGAVMAVTTSGFLTTLGFMGIGYALTPWLNSERGALSIGIGLVLLMFLFNMLASFGDNLSWLADLSLFHLFDPFALSQGSGMPAAPIATALALYAAGSLAGWVALLRRDL</sequence>
<name>A0A4U0FIV7_9BACL</name>
<dbReference type="PANTHER" id="PTHR43471">
    <property type="entry name" value="ABC TRANSPORTER PERMEASE"/>
    <property type="match status" value="1"/>
</dbReference>
<protein>
    <recommendedName>
        <fullName evidence="4">ABC transporter permease</fullName>
    </recommendedName>
</protein>
<feature type="transmembrane region" description="Helical" evidence="1">
    <location>
        <begin position="123"/>
        <end position="144"/>
    </location>
</feature>
<dbReference type="OrthoDB" id="9800309at2"/>
<evidence type="ECO:0000313" key="2">
    <source>
        <dbReference type="EMBL" id="TJY44404.1"/>
    </source>
</evidence>
<accession>A0A4U0FIV7</accession>
<comment type="caution">
    <text evidence="2">The sequence shown here is derived from an EMBL/GenBank/DDBJ whole genome shotgun (WGS) entry which is preliminary data.</text>
</comment>
<keyword evidence="1" id="KW-0812">Transmembrane</keyword>
<dbReference type="AlphaFoldDB" id="A0A4U0FIV7"/>
<feature type="transmembrane region" description="Helical" evidence="1">
    <location>
        <begin position="77"/>
        <end position="97"/>
    </location>
</feature>
<evidence type="ECO:0000256" key="1">
    <source>
        <dbReference type="SAM" id="Phobius"/>
    </source>
</evidence>
<feature type="transmembrane region" description="Helical" evidence="1">
    <location>
        <begin position="191"/>
        <end position="216"/>
    </location>
</feature>
<keyword evidence="1" id="KW-1133">Transmembrane helix</keyword>
<evidence type="ECO:0008006" key="4">
    <source>
        <dbReference type="Google" id="ProtNLM"/>
    </source>
</evidence>
<dbReference type="GO" id="GO:0140359">
    <property type="term" value="F:ABC-type transporter activity"/>
    <property type="evidence" value="ECO:0007669"/>
    <property type="project" value="InterPro"/>
</dbReference>
<reference evidence="2 3" key="1">
    <citation type="submission" date="2019-04" db="EMBL/GenBank/DDBJ databases">
        <title>Cohnella sp. nov., isolated from soil.</title>
        <authorList>
            <person name="Kim W."/>
        </authorList>
    </citation>
    <scope>NUCLEOTIDE SEQUENCE [LARGE SCALE GENOMIC DNA]</scope>
    <source>
        <strain evidence="2 3">CAU 1483</strain>
    </source>
</reference>
<proteinExistence type="predicted"/>